<name>A0A921KBE4_9BIFI</name>
<feature type="transmembrane region" description="Helical" evidence="1">
    <location>
        <begin position="841"/>
        <end position="863"/>
    </location>
</feature>
<dbReference type="Proteomes" id="UP000715651">
    <property type="component" value="Unassembled WGS sequence"/>
</dbReference>
<organism evidence="2 3">
    <name type="scientific">Aeriscardovia aeriphila</name>
    <dbReference type="NCBI Taxonomy" id="218139"/>
    <lineage>
        <taxon>Bacteria</taxon>
        <taxon>Bacillati</taxon>
        <taxon>Actinomycetota</taxon>
        <taxon>Actinomycetes</taxon>
        <taxon>Bifidobacteriales</taxon>
        <taxon>Bifidobacteriaceae</taxon>
        <taxon>Aeriscardovia</taxon>
    </lineage>
</organism>
<gene>
    <name evidence="2" type="ORF">K8U78_04095</name>
</gene>
<reference evidence="2" key="2">
    <citation type="submission" date="2021-09" db="EMBL/GenBank/DDBJ databases">
        <authorList>
            <person name="Gilroy R."/>
        </authorList>
    </citation>
    <scope>NUCLEOTIDE SEQUENCE</scope>
    <source>
        <strain evidence="2">578</strain>
    </source>
</reference>
<sequence>MKWFTRLKGLTDCPASTMKRAGRQRSHVYGPTRLNLGSAARHASGLVRARFVIISVIALLMLCCVPRADALTYWYNLPGLSMKNSQGRVLVGLGIMGYKDGLPFYCVEAGIDFLAGSGDDGWKPVTGEKYRIAAELVTEHKDNHDDLIQAAVAWAIHDHLEENSLWSSIKKETMMGGYTTQQVADTARKLWDEAAKHTVSSAAVRLVDSNVLHGTILVEMRSADGLVEGVNWHLEYDDSLIDVQGPTHGKTGKETIRIPWMARSAGKADVKVVYDVVEGQRKENVAGKQNLFMPTGYQHKSQGIQFDVDNRFQPLITSDAADHRIEPGQLPHDRIAWSVDPRAPRPSWPENAPVRAQAQVWFSKTEPKEGKKPEDARLLAQVESISDRAQTQTVELSKLSSQWLADHPGATPRDIGDSGWLVWQWSITRKQQVPDVAKQLRDEYWTDGIQPGETVDARLRAMKPVIHSSVRQAQQLASDVEENSVEENGVKENGVEENSDAENSFEEDPVLDAIMRDREESIRDTVTLDVEDINGDGVVDTHDWLHTRTGWGEKAETEENQISLVVKGELLGGLATDQMASLLQNPSAKLPEGVTRLATTEFSTNHAGTFLISSSDEDEKRVASWHPEPGVVLDELESGYQFFRFWVDTQASGIAQQTGLEPTAVYPFVQGDVAEDYGAADETVHTRSHVTLLTEADRDTLVIPASENAEQQVGTFTVTDRLELKGAAEADTWPVDASGKPVAVSLQGTLYKVDGELPSVSDEVPDSAQIVSVRDVTVSGFSSKDAELEVSLVPGNYTWMWKVKELPSAFAQNSFAHQFAQPAESFQVTREKLPQTGATSWSLLVLVAAAGSLMLVAALLLLISHHSCYSMRRAQPLHRK</sequence>
<feature type="transmembrane region" description="Helical" evidence="1">
    <location>
        <begin position="51"/>
        <end position="75"/>
    </location>
</feature>
<protein>
    <recommendedName>
        <fullName evidence="4">Cell surface protein</fullName>
    </recommendedName>
</protein>
<dbReference type="EMBL" id="DYWK01000006">
    <property type="protein sequence ID" value="HJF18321.1"/>
    <property type="molecule type" value="Genomic_DNA"/>
</dbReference>
<proteinExistence type="predicted"/>
<accession>A0A921KBE4</accession>
<evidence type="ECO:0000256" key="1">
    <source>
        <dbReference type="SAM" id="Phobius"/>
    </source>
</evidence>
<reference evidence="2" key="1">
    <citation type="journal article" date="2021" name="PeerJ">
        <title>Extensive microbial diversity within the chicken gut microbiome revealed by metagenomics and culture.</title>
        <authorList>
            <person name="Gilroy R."/>
            <person name="Ravi A."/>
            <person name="Getino M."/>
            <person name="Pursley I."/>
            <person name="Horton D.L."/>
            <person name="Alikhan N.F."/>
            <person name="Baker D."/>
            <person name="Gharbi K."/>
            <person name="Hall N."/>
            <person name="Watson M."/>
            <person name="Adriaenssens E.M."/>
            <person name="Foster-Nyarko E."/>
            <person name="Jarju S."/>
            <person name="Secka A."/>
            <person name="Antonio M."/>
            <person name="Oren A."/>
            <person name="Chaudhuri R.R."/>
            <person name="La Ragione R."/>
            <person name="Hildebrand F."/>
            <person name="Pallen M.J."/>
        </authorList>
    </citation>
    <scope>NUCLEOTIDE SEQUENCE</scope>
    <source>
        <strain evidence="2">578</strain>
    </source>
</reference>
<keyword evidence="1" id="KW-0472">Membrane</keyword>
<evidence type="ECO:0000313" key="3">
    <source>
        <dbReference type="Proteomes" id="UP000715651"/>
    </source>
</evidence>
<dbReference type="InterPro" id="IPR018247">
    <property type="entry name" value="EF_Hand_1_Ca_BS"/>
</dbReference>
<evidence type="ECO:0008006" key="4">
    <source>
        <dbReference type="Google" id="ProtNLM"/>
    </source>
</evidence>
<dbReference type="AlphaFoldDB" id="A0A921KBE4"/>
<comment type="caution">
    <text evidence="2">The sequence shown here is derived from an EMBL/GenBank/DDBJ whole genome shotgun (WGS) entry which is preliminary data.</text>
</comment>
<dbReference type="PROSITE" id="PS00018">
    <property type="entry name" value="EF_HAND_1"/>
    <property type="match status" value="1"/>
</dbReference>
<evidence type="ECO:0000313" key="2">
    <source>
        <dbReference type="EMBL" id="HJF18321.1"/>
    </source>
</evidence>
<keyword evidence="1" id="KW-0812">Transmembrane</keyword>
<keyword evidence="1" id="KW-1133">Transmembrane helix</keyword>